<dbReference type="Proteomes" id="UP000199076">
    <property type="component" value="Unassembled WGS sequence"/>
</dbReference>
<name>A0A1G7RM97_9EURY</name>
<evidence type="ECO:0000313" key="2">
    <source>
        <dbReference type="Proteomes" id="UP000199076"/>
    </source>
</evidence>
<organism evidence="1 2">
    <name type="scientific">Halorientalis regularis</name>
    <dbReference type="NCBI Taxonomy" id="660518"/>
    <lineage>
        <taxon>Archaea</taxon>
        <taxon>Methanobacteriati</taxon>
        <taxon>Methanobacteriota</taxon>
        <taxon>Stenosarchaea group</taxon>
        <taxon>Halobacteria</taxon>
        <taxon>Halobacteriales</taxon>
        <taxon>Haloarculaceae</taxon>
        <taxon>Halorientalis</taxon>
    </lineage>
</organism>
<dbReference type="InterPro" id="IPR011257">
    <property type="entry name" value="DNA_glycosylase"/>
</dbReference>
<dbReference type="OrthoDB" id="155576at2157"/>
<dbReference type="GO" id="GO:0006281">
    <property type="term" value="P:DNA repair"/>
    <property type="evidence" value="ECO:0007669"/>
    <property type="project" value="InterPro"/>
</dbReference>
<evidence type="ECO:0000313" key="1">
    <source>
        <dbReference type="EMBL" id="SDG11805.1"/>
    </source>
</evidence>
<gene>
    <name evidence="1" type="ORF">SAMN05216218_11591</name>
</gene>
<dbReference type="EMBL" id="FNBK01000015">
    <property type="protein sequence ID" value="SDG11805.1"/>
    <property type="molecule type" value="Genomic_DNA"/>
</dbReference>
<dbReference type="SUPFAM" id="SSF48150">
    <property type="entry name" value="DNA-glycosylase"/>
    <property type="match status" value="1"/>
</dbReference>
<accession>A0A1G7RM97</accession>
<dbReference type="GO" id="GO:0003824">
    <property type="term" value="F:catalytic activity"/>
    <property type="evidence" value="ECO:0007669"/>
    <property type="project" value="InterPro"/>
</dbReference>
<keyword evidence="2" id="KW-1185">Reference proteome</keyword>
<protein>
    <submittedName>
        <fullName evidence="1">Uncharacterized protein</fullName>
    </submittedName>
</protein>
<dbReference type="AlphaFoldDB" id="A0A1G7RM97"/>
<reference evidence="2" key="1">
    <citation type="submission" date="2016-10" db="EMBL/GenBank/DDBJ databases">
        <authorList>
            <person name="Varghese N."/>
            <person name="Submissions S."/>
        </authorList>
    </citation>
    <scope>NUCLEOTIDE SEQUENCE [LARGE SCALE GENOMIC DNA]</scope>
    <source>
        <strain evidence="2">IBRC-M 10760</strain>
    </source>
</reference>
<dbReference type="RefSeq" id="WP_092694557.1">
    <property type="nucleotide sequence ID" value="NZ_FNBK01000015.1"/>
</dbReference>
<proteinExistence type="predicted"/>
<sequence length="184" mass="21352">MDLGRRVLEQQEPLYAEEEEMYEGEVARLESLPTAFEEDEWTREDLEWVIEWKVRVFTKPTLKHLDKNDDEEIRAQINEAVHESSIRSKVEALTSLTGIGVPVASAILLFINPDRFTVIDERAWNVLQETGYLAQELSDDPTVDEYLLYLGACWTLANEYDVSLRTLDRALWVLDIEEDRNSSD</sequence>